<gene>
    <name evidence="2" type="ORF">PCOR1329_LOCUS29511</name>
</gene>
<evidence type="ECO:0000256" key="1">
    <source>
        <dbReference type="SAM" id="MobiDB-lite"/>
    </source>
</evidence>
<proteinExistence type="predicted"/>
<name>A0ABN9SHC6_9DINO</name>
<organism evidence="2 3">
    <name type="scientific">Prorocentrum cordatum</name>
    <dbReference type="NCBI Taxonomy" id="2364126"/>
    <lineage>
        <taxon>Eukaryota</taxon>
        <taxon>Sar</taxon>
        <taxon>Alveolata</taxon>
        <taxon>Dinophyceae</taxon>
        <taxon>Prorocentrales</taxon>
        <taxon>Prorocentraceae</taxon>
        <taxon>Prorocentrum</taxon>
    </lineage>
</organism>
<accession>A0ABN9SHC6</accession>
<comment type="caution">
    <text evidence="2">The sequence shown here is derived from an EMBL/GenBank/DDBJ whole genome shotgun (WGS) entry which is preliminary data.</text>
</comment>
<reference evidence="2" key="1">
    <citation type="submission" date="2023-10" db="EMBL/GenBank/DDBJ databases">
        <authorList>
            <person name="Chen Y."/>
            <person name="Shah S."/>
            <person name="Dougan E. K."/>
            <person name="Thang M."/>
            <person name="Chan C."/>
        </authorList>
    </citation>
    <scope>NUCLEOTIDE SEQUENCE [LARGE SCALE GENOMIC DNA]</scope>
</reference>
<evidence type="ECO:0000313" key="2">
    <source>
        <dbReference type="EMBL" id="CAK0831070.1"/>
    </source>
</evidence>
<dbReference type="EMBL" id="CAUYUJ010011113">
    <property type="protein sequence ID" value="CAK0831070.1"/>
    <property type="molecule type" value="Genomic_DNA"/>
</dbReference>
<sequence>MKGLRDITVDASIEQQKGTTMLGQYETDAITARVVQLKKKNGKMMHVRACMCKRGDHTQTILYMLPTLYSVPSGPKRPESKPETEPLSSRHTGSDHFI</sequence>
<dbReference type="Proteomes" id="UP001189429">
    <property type="component" value="Unassembled WGS sequence"/>
</dbReference>
<keyword evidence="3" id="KW-1185">Reference proteome</keyword>
<feature type="region of interest" description="Disordered" evidence="1">
    <location>
        <begin position="70"/>
        <end position="98"/>
    </location>
</feature>
<evidence type="ECO:0000313" key="3">
    <source>
        <dbReference type="Proteomes" id="UP001189429"/>
    </source>
</evidence>
<protein>
    <submittedName>
        <fullName evidence="2">Uncharacterized protein</fullName>
    </submittedName>
</protein>